<dbReference type="EMBL" id="LYOZ01000016">
    <property type="protein sequence ID" value="OCH98239.1"/>
    <property type="molecule type" value="Genomic_DNA"/>
</dbReference>
<accession>A0A0W0UYL3</accession>
<dbReference type="Gene3D" id="3.30.1370.120">
    <property type="match status" value="1"/>
</dbReference>
<dbReference type="PATRIC" id="fig|455.5.peg.243"/>
<dbReference type="Proteomes" id="UP000054715">
    <property type="component" value="Unassembled WGS sequence"/>
</dbReference>
<dbReference type="InterPro" id="IPR038591">
    <property type="entry name" value="NolW-like_sf"/>
</dbReference>
<keyword evidence="1" id="KW-0732">Signal</keyword>
<evidence type="ECO:0000313" key="4">
    <source>
        <dbReference type="Proteomes" id="UP000054715"/>
    </source>
</evidence>
<evidence type="ECO:0000256" key="1">
    <source>
        <dbReference type="SAM" id="SignalP"/>
    </source>
</evidence>
<dbReference type="Proteomes" id="UP000093336">
    <property type="component" value="Unassembled WGS sequence"/>
</dbReference>
<dbReference type="OrthoDB" id="5644460at2"/>
<gene>
    <name evidence="3" type="ORF">A8135_11790</name>
    <name evidence="2" type="ORF">Ljam_0232</name>
</gene>
<protein>
    <submittedName>
        <fullName evidence="2">Type II/III secretion system protein</fullName>
    </submittedName>
</protein>
<evidence type="ECO:0000313" key="3">
    <source>
        <dbReference type="EMBL" id="OCH98239.1"/>
    </source>
</evidence>
<dbReference type="RefSeq" id="WP_058448317.1">
    <property type="nucleotide sequence ID" value="NZ_CAAAJF010000014.1"/>
</dbReference>
<feature type="signal peptide" evidence="1">
    <location>
        <begin position="1"/>
        <end position="17"/>
    </location>
</feature>
<dbReference type="AlphaFoldDB" id="A0A0W0UYL3"/>
<evidence type="ECO:0000313" key="5">
    <source>
        <dbReference type="Proteomes" id="UP000093336"/>
    </source>
</evidence>
<evidence type="ECO:0000313" key="2">
    <source>
        <dbReference type="EMBL" id="KTD12974.1"/>
    </source>
</evidence>
<reference evidence="2 4" key="1">
    <citation type="submission" date="2015-11" db="EMBL/GenBank/DDBJ databases">
        <title>Genomic analysis of 38 Legionella species identifies large and diverse effector repertoires.</title>
        <authorList>
            <person name="Burstein D."/>
            <person name="Amaro F."/>
            <person name="Zusman T."/>
            <person name="Lifshitz Z."/>
            <person name="Cohen O."/>
            <person name="Gilbert J.A."/>
            <person name="Pupko T."/>
            <person name="Shuman H.A."/>
            <person name="Segal G."/>
        </authorList>
    </citation>
    <scope>NUCLEOTIDE SEQUENCE [LARGE SCALE GENOMIC DNA]</scope>
    <source>
        <strain evidence="2 4">JA-26-G1-E2</strain>
    </source>
</reference>
<reference evidence="3 5" key="2">
    <citation type="submission" date="2016-05" db="EMBL/GenBank/DDBJ databases">
        <authorList>
            <person name="Prochazka B."/>
            <person name="Indra A."/>
            <person name="Hasenberger P."/>
            <person name="Blaschitz M."/>
            <person name="Wagner L."/>
            <person name="Wewalka G."/>
            <person name="Sorschag S."/>
            <person name="Schmid D."/>
            <person name="Ruppitsch W."/>
        </authorList>
    </citation>
    <scope>NUCLEOTIDE SEQUENCE [LARGE SCALE GENOMIC DNA]</scope>
    <source>
        <strain evidence="3 5">974010_12</strain>
    </source>
</reference>
<organism evidence="2 4">
    <name type="scientific">Legionella jamestowniensis</name>
    <dbReference type="NCBI Taxonomy" id="455"/>
    <lineage>
        <taxon>Bacteria</taxon>
        <taxon>Pseudomonadati</taxon>
        <taxon>Pseudomonadota</taxon>
        <taxon>Gammaproteobacteria</taxon>
        <taxon>Legionellales</taxon>
        <taxon>Legionellaceae</taxon>
        <taxon>Legionella</taxon>
    </lineage>
</organism>
<keyword evidence="5" id="KW-1185">Reference proteome</keyword>
<dbReference type="STRING" id="455.Ljam_0232"/>
<proteinExistence type="predicted"/>
<comment type="caution">
    <text evidence="2">The sequence shown here is derived from an EMBL/GenBank/DDBJ whole genome shotgun (WGS) entry which is preliminary data.</text>
</comment>
<name>A0A0W0UYL3_9GAMM</name>
<dbReference type="EMBL" id="LNYG01000004">
    <property type="protein sequence ID" value="KTD12974.1"/>
    <property type="molecule type" value="Genomic_DNA"/>
</dbReference>
<feature type="chain" id="PRO_5006914432" evidence="1">
    <location>
        <begin position="18"/>
        <end position="254"/>
    </location>
</feature>
<sequence>MKKWVLCLLFVVTNALALPPLMTKVIQLNYQNADTVVQLVQPLLKDGEQITGTGQTLVVKVTPQTLTQLRVLLQKIDQPPVTFEITVFQGDPDWLSTQNDNTIVISTSSQQNQQRRQSVQVMNGESAFISTGQDQPVISSVGIGWWGPGITYDRRLVQNGLLVEPMLQGQKVKLTVRRVREQDSRVSNQQFDEQQVMTTVLVPLNQWVSLASPQGDAPADSTTEVIRAGDQFSQNSTLYIKVNVVKKATSGIPK</sequence>